<keyword evidence="1" id="KW-0812">Transmembrane</keyword>
<name>A0ABU6KD57_9BACI</name>
<accession>A0ABU6KD57</accession>
<proteinExistence type="predicted"/>
<dbReference type="RefSeq" id="WP_327606832.1">
    <property type="nucleotide sequence ID" value="NZ_JARZFX010000002.1"/>
</dbReference>
<dbReference type="Proteomes" id="UP001335737">
    <property type="component" value="Unassembled WGS sequence"/>
</dbReference>
<sequence length="54" mass="6296">MGWIADVWLLLLVGGLPTVLSILLGVYWLKHERFPWEKSDDSSTMYEEDQEISK</sequence>
<comment type="caution">
    <text evidence="2">The sequence shown here is derived from an EMBL/GenBank/DDBJ whole genome shotgun (WGS) entry which is preliminary data.</text>
</comment>
<protein>
    <submittedName>
        <fullName evidence="2">Uncharacterized protein</fullName>
    </submittedName>
</protein>
<reference evidence="2 3" key="1">
    <citation type="journal article" date="2024" name="Int. J. Syst. Evol. Microbiol.">
        <title>Virgibacillus tibetensis sp. nov., isolated from salt lake on the Tibetan Plateau of China.</title>
        <authorList>
            <person name="Phurbu D."/>
            <person name="Liu Z.-X."/>
            <person name="Wang R."/>
            <person name="Zheng Y.-Y."/>
            <person name="Liu H.-C."/>
            <person name="Zhou Y.-G."/>
            <person name="Yu Y.-J."/>
            <person name="Li A.-H."/>
        </authorList>
    </citation>
    <scope>NUCLEOTIDE SEQUENCE [LARGE SCALE GENOMIC DNA]</scope>
    <source>
        <strain evidence="2 3">C22-A2</strain>
    </source>
</reference>
<evidence type="ECO:0000313" key="3">
    <source>
        <dbReference type="Proteomes" id="UP001335737"/>
    </source>
</evidence>
<keyword evidence="1" id="KW-0472">Membrane</keyword>
<evidence type="ECO:0000256" key="1">
    <source>
        <dbReference type="SAM" id="Phobius"/>
    </source>
</evidence>
<keyword evidence="1" id="KW-1133">Transmembrane helix</keyword>
<organism evidence="2 3">
    <name type="scientific">Virgibacillus tibetensis</name>
    <dbReference type="NCBI Taxonomy" id="3042313"/>
    <lineage>
        <taxon>Bacteria</taxon>
        <taxon>Bacillati</taxon>
        <taxon>Bacillota</taxon>
        <taxon>Bacilli</taxon>
        <taxon>Bacillales</taxon>
        <taxon>Bacillaceae</taxon>
        <taxon>Virgibacillus</taxon>
    </lineage>
</organism>
<keyword evidence="3" id="KW-1185">Reference proteome</keyword>
<feature type="transmembrane region" description="Helical" evidence="1">
    <location>
        <begin position="6"/>
        <end position="29"/>
    </location>
</feature>
<evidence type="ECO:0000313" key="2">
    <source>
        <dbReference type="EMBL" id="MEC5423276.1"/>
    </source>
</evidence>
<dbReference type="EMBL" id="JARZFX010000002">
    <property type="protein sequence ID" value="MEC5423276.1"/>
    <property type="molecule type" value="Genomic_DNA"/>
</dbReference>
<gene>
    <name evidence="2" type="ORF">QGM71_07150</name>
</gene>